<evidence type="ECO:0000313" key="3">
    <source>
        <dbReference type="Proteomes" id="UP001597295"/>
    </source>
</evidence>
<dbReference type="Pfam" id="PF00550">
    <property type="entry name" value="PP-binding"/>
    <property type="match status" value="1"/>
</dbReference>
<keyword evidence="3" id="KW-1185">Reference proteome</keyword>
<accession>A0ABW5DUQ4</accession>
<comment type="caution">
    <text evidence="2">The sequence shown here is derived from an EMBL/GenBank/DDBJ whole genome shotgun (WGS) entry which is preliminary data.</text>
</comment>
<dbReference type="Proteomes" id="UP001597295">
    <property type="component" value="Unassembled WGS sequence"/>
</dbReference>
<feature type="domain" description="Carrier" evidence="1">
    <location>
        <begin position="13"/>
        <end position="72"/>
    </location>
</feature>
<name>A0ABW5DUQ4_9PROT</name>
<dbReference type="RefSeq" id="WP_379877775.1">
    <property type="nucleotide sequence ID" value="NZ_JBHUIP010000014.1"/>
</dbReference>
<proteinExistence type="predicted"/>
<dbReference type="InterPro" id="IPR009081">
    <property type="entry name" value="PP-bd_ACP"/>
</dbReference>
<evidence type="ECO:0000259" key="1">
    <source>
        <dbReference type="Pfam" id="PF00550"/>
    </source>
</evidence>
<dbReference type="SUPFAM" id="SSF47336">
    <property type="entry name" value="ACP-like"/>
    <property type="match status" value="1"/>
</dbReference>
<evidence type="ECO:0000313" key="2">
    <source>
        <dbReference type="EMBL" id="MFD2264664.1"/>
    </source>
</evidence>
<dbReference type="Gene3D" id="1.10.1200.10">
    <property type="entry name" value="ACP-like"/>
    <property type="match status" value="1"/>
</dbReference>
<reference evidence="3" key="1">
    <citation type="journal article" date="2019" name="Int. J. Syst. Evol. Microbiol.">
        <title>The Global Catalogue of Microorganisms (GCM) 10K type strain sequencing project: providing services to taxonomists for standard genome sequencing and annotation.</title>
        <authorList>
            <consortium name="The Broad Institute Genomics Platform"/>
            <consortium name="The Broad Institute Genome Sequencing Center for Infectious Disease"/>
            <person name="Wu L."/>
            <person name="Ma J."/>
        </authorList>
    </citation>
    <scope>NUCLEOTIDE SEQUENCE [LARGE SCALE GENOMIC DNA]</scope>
    <source>
        <strain evidence="3">CGMCC 1.19062</strain>
    </source>
</reference>
<dbReference type="EMBL" id="JBHUIP010000014">
    <property type="protein sequence ID" value="MFD2264664.1"/>
    <property type="molecule type" value="Genomic_DNA"/>
</dbReference>
<sequence length="80" mass="8805">MPQFSLETFLPEAAEILRVPVDQLTLESDDSNVSSWDSLSAVMLAMMVESNYGVALSSAQTEQFTSVRKIVDIMTGFEKA</sequence>
<protein>
    <submittedName>
        <fullName evidence="2">Acyl carrier protein</fullName>
    </submittedName>
</protein>
<organism evidence="2 3">
    <name type="scientific">Lacibacterium aquatile</name>
    <dbReference type="NCBI Taxonomy" id="1168082"/>
    <lineage>
        <taxon>Bacteria</taxon>
        <taxon>Pseudomonadati</taxon>
        <taxon>Pseudomonadota</taxon>
        <taxon>Alphaproteobacteria</taxon>
        <taxon>Rhodospirillales</taxon>
        <taxon>Rhodospirillaceae</taxon>
    </lineage>
</organism>
<dbReference type="InterPro" id="IPR036736">
    <property type="entry name" value="ACP-like_sf"/>
</dbReference>
<gene>
    <name evidence="2" type="ORF">ACFSM5_17295</name>
</gene>